<feature type="compositionally biased region" description="Basic residues" evidence="8">
    <location>
        <begin position="8"/>
        <end position="20"/>
    </location>
</feature>
<dbReference type="AlphaFoldDB" id="A0A1B8GN98"/>
<dbReference type="GO" id="GO:0006351">
    <property type="term" value="P:DNA-templated transcription"/>
    <property type="evidence" value="ECO:0007669"/>
    <property type="project" value="InterPro"/>
</dbReference>
<protein>
    <recommendedName>
        <fullName evidence="9">C2H2-type domain-containing protein</fullName>
    </recommendedName>
</protein>
<dbReference type="RefSeq" id="XP_018131058.2">
    <property type="nucleotide sequence ID" value="XM_018274165.2"/>
</dbReference>
<keyword evidence="3" id="KW-0677">Repeat</keyword>
<dbReference type="EMBL" id="KV460223">
    <property type="protein sequence ID" value="OBT97325.2"/>
    <property type="molecule type" value="Genomic_DNA"/>
</dbReference>
<dbReference type="InterPro" id="IPR013087">
    <property type="entry name" value="Znf_C2H2_type"/>
</dbReference>
<feature type="compositionally biased region" description="Low complexity" evidence="8">
    <location>
        <begin position="199"/>
        <end position="208"/>
    </location>
</feature>
<dbReference type="GO" id="GO:0005634">
    <property type="term" value="C:nucleus"/>
    <property type="evidence" value="ECO:0007669"/>
    <property type="project" value="UniProtKB-SubCell"/>
</dbReference>
<dbReference type="PROSITE" id="PS00028">
    <property type="entry name" value="ZINC_FINGER_C2H2_1"/>
    <property type="match status" value="2"/>
</dbReference>
<dbReference type="InterPro" id="IPR007219">
    <property type="entry name" value="XnlR_reg_dom"/>
</dbReference>
<evidence type="ECO:0000256" key="4">
    <source>
        <dbReference type="ARBA" id="ARBA00022771"/>
    </source>
</evidence>
<feature type="compositionally biased region" description="Low complexity" evidence="8">
    <location>
        <begin position="383"/>
        <end position="393"/>
    </location>
</feature>
<dbReference type="GO" id="GO:0000785">
    <property type="term" value="C:chromatin"/>
    <property type="evidence" value="ECO:0007669"/>
    <property type="project" value="TreeGrafter"/>
</dbReference>
<feature type="compositionally biased region" description="Polar residues" evidence="8">
    <location>
        <begin position="138"/>
        <end position="198"/>
    </location>
</feature>
<evidence type="ECO:0000256" key="6">
    <source>
        <dbReference type="ARBA" id="ARBA00023242"/>
    </source>
</evidence>
<feature type="compositionally biased region" description="Polar residues" evidence="8">
    <location>
        <begin position="116"/>
        <end position="130"/>
    </location>
</feature>
<dbReference type="Gene3D" id="3.30.160.60">
    <property type="entry name" value="Classic Zinc Finger"/>
    <property type="match status" value="2"/>
</dbReference>
<keyword evidence="11" id="KW-1185">Reference proteome</keyword>
<sequence>MNTVFSIHRQHQPASRRKSVRDHSGRFECSHCSKSFTRSEHLKRHERAHTKERPFACVFCRRAFVRKDILSRHLKSFHPDLGGPGEDGEIQAEAPRSAAHPSSILVDFPTYRDNTDSIAQRRPSQSSVSSEIYGESPISATLESTRPTNMTTDPAYQNSAIQLSQPQNRVGSVSSPSDKCTPTHSPGTVQNRSPLNPSTNTNTHQTTNSEDVGLFWTESHRLIDNGDFPYDNGVGSPSILDENNFDLLSRPPNGHTMPRNSAATDIQHRSPLKTSATTNTFQPTSSDNVDIFWTEEQRLIDNGHFSFDDGVGSRVILDNNAFGDSYSPLFSPSSVLQSFRFQSASSNNGQLLSDAELLSKAPARADQSHPPASVQSFPALGETSNSQNTSTSSAEQRLRYMNGENERSDSSEQKMPYAEKLHTIYPSICSHPDSLPTTNAFLRYIDFYFKYCMPQLPFLHQLSFDLWTQLPALTLSVASIGAIYAAEHETAFSLHCLSKRILKQFEEETAFSKSKTPLEYVQAEFLNMMFAAWSGDARGVKYASNLQSSVVAKVTHLLKDAETEVASNIKLGTLPDALHGYEEVKRLFYVVYIVSVAFSSAFGSNPLLFNHDCSTIRLPCEEDEWTQQRPGPPDALFTASITPIVFDEALSILSTGKIHDFGSFQLRILIAAVYLEFWQAACLSRVGDNDSKSPWKDKIRQMLRAWKDCFQEGSERRRATGTSGHGALTSEPPLTFDALALYRHVQVELALPLRVFGLQLRDYDIAPEATAGALWHLRSQVHRSLDMTEAMNYCLETLRIPLSKGTHFVARTGPLYWSVEHVPLGSILCVLLCLWTSRFNEADAAPADEMEETILRRLIDMLRDAGYRPKIHNLPSVVAEVWETMLNSSCYVWKVTPEYAKVFRSCVQIFVNTVY</sequence>
<feature type="domain" description="C2H2-type" evidence="9">
    <location>
        <begin position="55"/>
        <end position="78"/>
    </location>
</feature>
<dbReference type="PANTHER" id="PTHR40626">
    <property type="entry name" value="MIP31509P"/>
    <property type="match status" value="1"/>
</dbReference>
<proteinExistence type="predicted"/>
<keyword evidence="6" id="KW-0539">Nucleus</keyword>
<dbReference type="GO" id="GO:0008270">
    <property type="term" value="F:zinc ion binding"/>
    <property type="evidence" value="ECO:0007669"/>
    <property type="project" value="UniProtKB-KW"/>
</dbReference>
<dbReference type="GO" id="GO:0000978">
    <property type="term" value="F:RNA polymerase II cis-regulatory region sequence-specific DNA binding"/>
    <property type="evidence" value="ECO:0007669"/>
    <property type="project" value="InterPro"/>
</dbReference>
<evidence type="ECO:0000256" key="5">
    <source>
        <dbReference type="ARBA" id="ARBA00022833"/>
    </source>
</evidence>
<dbReference type="SUPFAM" id="SSF57667">
    <property type="entry name" value="beta-beta-alpha zinc fingers"/>
    <property type="match status" value="1"/>
</dbReference>
<evidence type="ECO:0000256" key="7">
    <source>
        <dbReference type="PROSITE-ProRule" id="PRU00042"/>
    </source>
</evidence>
<comment type="subcellular location">
    <subcellularLocation>
        <location evidence="1">Nucleus</location>
    </subcellularLocation>
</comment>
<dbReference type="Pfam" id="PF04082">
    <property type="entry name" value="Fungal_trans"/>
    <property type="match status" value="1"/>
</dbReference>
<dbReference type="Pfam" id="PF00096">
    <property type="entry name" value="zf-C2H2"/>
    <property type="match status" value="1"/>
</dbReference>
<gene>
    <name evidence="10" type="ORF">VE01_04696</name>
</gene>
<keyword evidence="2" id="KW-0479">Metal-binding</keyword>
<dbReference type="FunFam" id="3.30.160.60:FF:000145">
    <property type="entry name" value="Zinc finger protein 574"/>
    <property type="match status" value="1"/>
</dbReference>
<evidence type="ECO:0000313" key="10">
    <source>
        <dbReference type="EMBL" id="OBT97325.2"/>
    </source>
</evidence>
<dbReference type="PROSITE" id="PS50157">
    <property type="entry name" value="ZINC_FINGER_C2H2_2"/>
    <property type="match status" value="2"/>
</dbReference>
<evidence type="ECO:0000259" key="9">
    <source>
        <dbReference type="PROSITE" id="PS50157"/>
    </source>
</evidence>
<feature type="region of interest" description="Disordered" evidence="8">
    <location>
        <begin position="1"/>
        <end position="23"/>
    </location>
</feature>
<dbReference type="SMART" id="SM00355">
    <property type="entry name" value="ZnF_C2H2"/>
    <property type="match status" value="2"/>
</dbReference>
<dbReference type="Proteomes" id="UP000091956">
    <property type="component" value="Unassembled WGS sequence"/>
</dbReference>
<feature type="domain" description="C2H2-type" evidence="9">
    <location>
        <begin position="27"/>
        <end position="54"/>
    </location>
</feature>
<evidence type="ECO:0000256" key="1">
    <source>
        <dbReference type="ARBA" id="ARBA00004123"/>
    </source>
</evidence>
<dbReference type="InterPro" id="IPR051059">
    <property type="entry name" value="VerF-like"/>
</dbReference>
<dbReference type="CDD" id="cd12148">
    <property type="entry name" value="fungal_TF_MHR"/>
    <property type="match status" value="1"/>
</dbReference>
<accession>A0A1B8GN98</accession>
<name>A0A1B8GN98_9PEZI</name>
<evidence type="ECO:0000256" key="2">
    <source>
        <dbReference type="ARBA" id="ARBA00022723"/>
    </source>
</evidence>
<evidence type="ECO:0000313" key="11">
    <source>
        <dbReference type="Proteomes" id="UP000091956"/>
    </source>
</evidence>
<keyword evidence="5" id="KW-0862">Zinc</keyword>
<dbReference type="GeneID" id="28838082"/>
<feature type="region of interest" description="Disordered" evidence="8">
    <location>
        <begin position="361"/>
        <end position="395"/>
    </location>
</feature>
<organism evidence="10 11">
    <name type="scientific">Pseudogymnoascus verrucosus</name>
    <dbReference type="NCBI Taxonomy" id="342668"/>
    <lineage>
        <taxon>Eukaryota</taxon>
        <taxon>Fungi</taxon>
        <taxon>Dikarya</taxon>
        <taxon>Ascomycota</taxon>
        <taxon>Pezizomycotina</taxon>
        <taxon>Leotiomycetes</taxon>
        <taxon>Thelebolales</taxon>
        <taxon>Thelebolaceae</taxon>
        <taxon>Pseudogymnoascus</taxon>
    </lineage>
</organism>
<dbReference type="STRING" id="342668.A0A1B8GN98"/>
<evidence type="ECO:0000256" key="8">
    <source>
        <dbReference type="SAM" id="MobiDB-lite"/>
    </source>
</evidence>
<reference evidence="11" key="2">
    <citation type="journal article" date="2018" name="Nat. Commun.">
        <title>Extreme sensitivity to ultraviolet light in the fungal pathogen causing white-nose syndrome of bats.</title>
        <authorList>
            <person name="Palmer J.M."/>
            <person name="Drees K.P."/>
            <person name="Foster J.T."/>
            <person name="Lindner D.L."/>
        </authorList>
    </citation>
    <scope>NUCLEOTIDE SEQUENCE [LARGE SCALE GENOMIC DNA]</scope>
    <source>
        <strain evidence="11">UAMH 10579</strain>
    </source>
</reference>
<feature type="region of interest" description="Disordered" evidence="8">
    <location>
        <begin position="77"/>
        <end position="209"/>
    </location>
</feature>
<dbReference type="GO" id="GO:0000981">
    <property type="term" value="F:DNA-binding transcription factor activity, RNA polymerase II-specific"/>
    <property type="evidence" value="ECO:0007669"/>
    <property type="project" value="InterPro"/>
</dbReference>
<dbReference type="InterPro" id="IPR036236">
    <property type="entry name" value="Znf_C2H2_sf"/>
</dbReference>
<dbReference type="PANTHER" id="PTHR40626:SF11">
    <property type="entry name" value="ZINC FINGER PROTEIN YPR022C"/>
    <property type="match status" value="1"/>
</dbReference>
<keyword evidence="4 7" id="KW-0863">Zinc-finger</keyword>
<reference evidence="10 11" key="1">
    <citation type="submission" date="2016-03" db="EMBL/GenBank/DDBJ databases">
        <title>Comparative genomics of Pseudogymnoascus destructans, the fungus causing white-nose syndrome of bats.</title>
        <authorList>
            <person name="Palmer J.M."/>
            <person name="Drees K.P."/>
            <person name="Foster J.T."/>
            <person name="Lindner D.L."/>
        </authorList>
    </citation>
    <scope>NUCLEOTIDE SEQUENCE [LARGE SCALE GENOMIC DNA]</scope>
    <source>
        <strain evidence="10 11">UAMH 10579</strain>
    </source>
</reference>
<evidence type="ECO:0000256" key="3">
    <source>
        <dbReference type="ARBA" id="ARBA00022737"/>
    </source>
</evidence>